<organism evidence="1">
    <name type="scientific">Loa loa</name>
    <name type="common">Eye worm</name>
    <name type="synonym">Filaria loa</name>
    <dbReference type="NCBI Taxonomy" id="7209"/>
    <lineage>
        <taxon>Eukaryota</taxon>
        <taxon>Metazoa</taxon>
        <taxon>Ecdysozoa</taxon>
        <taxon>Nematoda</taxon>
        <taxon>Chromadorea</taxon>
        <taxon>Rhabditida</taxon>
        <taxon>Spirurina</taxon>
        <taxon>Spiruromorpha</taxon>
        <taxon>Filarioidea</taxon>
        <taxon>Onchocercidae</taxon>
        <taxon>Loa</taxon>
    </lineage>
</organism>
<dbReference type="CTD" id="9950109"/>
<reference evidence="1" key="1">
    <citation type="submission" date="2012-04" db="EMBL/GenBank/DDBJ databases">
        <title>The Genome Sequence of Loa loa.</title>
        <authorList>
            <consortium name="The Broad Institute Genome Sequencing Platform"/>
            <consortium name="Broad Institute Genome Sequencing Center for Infectious Disease"/>
            <person name="Nutman T.B."/>
            <person name="Fink D.L."/>
            <person name="Russ C."/>
            <person name="Young S."/>
            <person name="Zeng Q."/>
            <person name="Gargeya S."/>
            <person name="Alvarado L."/>
            <person name="Berlin A."/>
            <person name="Chapman S.B."/>
            <person name="Chen Z."/>
            <person name="Freedman E."/>
            <person name="Gellesch M."/>
            <person name="Goldberg J."/>
            <person name="Griggs A."/>
            <person name="Gujja S."/>
            <person name="Heilman E.R."/>
            <person name="Heiman D."/>
            <person name="Howarth C."/>
            <person name="Mehta T."/>
            <person name="Neiman D."/>
            <person name="Pearson M."/>
            <person name="Roberts A."/>
            <person name="Saif S."/>
            <person name="Shea T."/>
            <person name="Shenoy N."/>
            <person name="Sisk P."/>
            <person name="Stolte C."/>
            <person name="Sykes S."/>
            <person name="White J."/>
            <person name="Yandava C."/>
            <person name="Haas B."/>
            <person name="Henn M.R."/>
            <person name="Nusbaum C."/>
            <person name="Birren B."/>
        </authorList>
    </citation>
    <scope>NUCLEOTIDE SEQUENCE [LARGE SCALE GENOMIC DNA]</scope>
</reference>
<evidence type="ECO:0000313" key="1">
    <source>
        <dbReference type="EMBL" id="EFO15865.2"/>
    </source>
</evidence>
<dbReference type="GeneID" id="9950109"/>
<dbReference type="KEGG" id="loa:LOAG_12646"/>
<gene>
    <name evidence="1" type="ORF">LOAG_12646</name>
</gene>
<dbReference type="AlphaFoldDB" id="A0A1S0TKT7"/>
<name>A0A1S0TKT7_LOALO</name>
<dbReference type="EMBL" id="JH712408">
    <property type="protein sequence ID" value="EFO15865.2"/>
    <property type="molecule type" value="Genomic_DNA"/>
</dbReference>
<dbReference type="RefSeq" id="XP_003148205.2">
    <property type="nucleotide sequence ID" value="XM_003148157.2"/>
</dbReference>
<dbReference type="InParanoid" id="A0A1S0TKT7"/>
<protein>
    <submittedName>
        <fullName evidence="1">Uncharacterized protein</fullName>
    </submittedName>
</protein>
<sequence length="54" mass="6252">MGAMIIPPRAKVKENGSITKNKILPIEDSIVYQQFFHHFTKHNIEFIKKKNSAL</sequence>
<proteinExistence type="predicted"/>
<accession>A0A1S0TKT7</accession>